<protein>
    <recommendedName>
        <fullName evidence="13">ATP synthase subunit b</fullName>
    </recommendedName>
    <alternativeName>
        <fullName evidence="13">ATP synthase F(0) sector subunit b</fullName>
    </alternativeName>
    <alternativeName>
        <fullName evidence="13">ATPase subunit I</fullName>
    </alternativeName>
    <alternativeName>
        <fullName evidence="13">F-type ATPase subunit b</fullName>
        <shortName evidence="13">F-ATPase subunit b</shortName>
    </alternativeName>
</protein>
<comment type="function">
    <text evidence="10 13">F(1)F(0) ATP synthase produces ATP from ADP in the presence of a proton or sodium gradient. F-type ATPases consist of two structural domains, F(1) containing the extramembraneous catalytic core and F(0) containing the membrane proton channel, linked together by a central stalk and a peripheral stalk. During catalysis, ATP synthesis in the catalytic domain of F(1) is coupled via a rotary mechanism of the central stalk subunits to proton translocation.</text>
</comment>
<dbReference type="GO" id="GO:0045259">
    <property type="term" value="C:proton-transporting ATP synthase complex"/>
    <property type="evidence" value="ECO:0007669"/>
    <property type="project" value="UniProtKB-KW"/>
</dbReference>
<evidence type="ECO:0000256" key="8">
    <source>
        <dbReference type="ARBA" id="ARBA00023136"/>
    </source>
</evidence>
<feature type="compositionally biased region" description="Basic and acidic residues" evidence="14">
    <location>
        <begin position="262"/>
        <end position="272"/>
    </location>
</feature>
<comment type="similarity">
    <text evidence="1 13">Belongs to the ATPase B chain family.</text>
</comment>
<dbReference type="InterPro" id="IPR000711">
    <property type="entry name" value="ATPase_OSCP/dsu"/>
</dbReference>
<name>A0A1G8F6U9_9PROT</name>
<keyword evidence="3 13" id="KW-0138">CF(0)</keyword>
<keyword evidence="7 13" id="KW-0406">Ion transport</keyword>
<dbReference type="GO" id="GO:0046933">
    <property type="term" value="F:proton-transporting ATP synthase activity, rotational mechanism"/>
    <property type="evidence" value="ECO:0007669"/>
    <property type="project" value="UniProtKB-UniRule"/>
</dbReference>
<evidence type="ECO:0000256" key="1">
    <source>
        <dbReference type="ARBA" id="ARBA00005513"/>
    </source>
</evidence>
<feature type="transmembrane region" description="Helical" evidence="13">
    <location>
        <begin position="6"/>
        <end position="22"/>
    </location>
</feature>
<evidence type="ECO:0000256" key="2">
    <source>
        <dbReference type="ARBA" id="ARBA00022448"/>
    </source>
</evidence>
<evidence type="ECO:0000256" key="10">
    <source>
        <dbReference type="ARBA" id="ARBA00025198"/>
    </source>
</evidence>
<dbReference type="InterPro" id="IPR017707">
    <property type="entry name" value="Alt_ATP_synth_F0_bsu"/>
</dbReference>
<dbReference type="Pfam" id="PF00213">
    <property type="entry name" value="OSCP"/>
    <property type="match status" value="1"/>
</dbReference>
<dbReference type="GO" id="GO:0012505">
    <property type="term" value="C:endomembrane system"/>
    <property type="evidence" value="ECO:0007669"/>
    <property type="project" value="UniProtKB-SubCell"/>
</dbReference>
<dbReference type="STRING" id="83401.SAMN05421742_11244"/>
<keyword evidence="13" id="KW-1003">Cell membrane</keyword>
<evidence type="ECO:0000256" key="9">
    <source>
        <dbReference type="ARBA" id="ARBA00023310"/>
    </source>
</evidence>
<evidence type="ECO:0000256" key="5">
    <source>
        <dbReference type="ARBA" id="ARBA00022781"/>
    </source>
</evidence>
<dbReference type="AlphaFoldDB" id="A0A1G8F6U9"/>
<keyword evidence="5 13" id="KW-0375">Hydrogen ion transport</keyword>
<keyword evidence="16" id="KW-1185">Reference proteome</keyword>
<comment type="function">
    <text evidence="11">Component of the F(0) channel, it forms part of the peripheral stalk, linking F(1) to F(0). The b'-subunit is a diverged and duplicated form of b found in plants and photosynthetic bacteria.</text>
</comment>
<evidence type="ECO:0000256" key="7">
    <source>
        <dbReference type="ARBA" id="ARBA00023065"/>
    </source>
</evidence>
<feature type="region of interest" description="Disordered" evidence="14">
    <location>
        <begin position="250"/>
        <end position="272"/>
    </location>
</feature>
<reference evidence="16" key="1">
    <citation type="submission" date="2016-10" db="EMBL/GenBank/DDBJ databases">
        <authorList>
            <person name="Varghese N."/>
            <person name="Submissions S."/>
        </authorList>
    </citation>
    <scope>NUCLEOTIDE SEQUENCE [LARGE SCALE GENOMIC DNA]</scope>
    <source>
        <strain evidence="16">930I</strain>
    </source>
</reference>
<dbReference type="Proteomes" id="UP000217076">
    <property type="component" value="Unassembled WGS sequence"/>
</dbReference>
<keyword evidence="9 13" id="KW-0066">ATP synthesis</keyword>
<evidence type="ECO:0000256" key="3">
    <source>
        <dbReference type="ARBA" id="ARBA00022547"/>
    </source>
</evidence>
<evidence type="ECO:0000256" key="6">
    <source>
        <dbReference type="ARBA" id="ARBA00022989"/>
    </source>
</evidence>
<dbReference type="RefSeq" id="WP_092621446.1">
    <property type="nucleotide sequence ID" value="NZ_FNCV01000012.1"/>
</dbReference>
<organism evidence="15 16">
    <name type="scientific">Roseospirillum parvum</name>
    <dbReference type="NCBI Taxonomy" id="83401"/>
    <lineage>
        <taxon>Bacteria</taxon>
        <taxon>Pseudomonadati</taxon>
        <taxon>Pseudomonadota</taxon>
        <taxon>Alphaproteobacteria</taxon>
        <taxon>Rhodospirillales</taxon>
        <taxon>Rhodospirillaceae</taxon>
        <taxon>Roseospirillum</taxon>
    </lineage>
</organism>
<dbReference type="CDD" id="cd06503">
    <property type="entry name" value="ATP-synt_Fo_b"/>
    <property type="match status" value="1"/>
</dbReference>
<dbReference type="Pfam" id="PF00430">
    <property type="entry name" value="ATP-synt_B"/>
    <property type="match status" value="1"/>
</dbReference>
<keyword evidence="4 13" id="KW-0812">Transmembrane</keyword>
<evidence type="ECO:0000256" key="12">
    <source>
        <dbReference type="ARBA" id="ARBA00037847"/>
    </source>
</evidence>
<dbReference type="InterPro" id="IPR050059">
    <property type="entry name" value="ATP_synthase_B_chain"/>
</dbReference>
<keyword evidence="2 13" id="KW-0813">Transport</keyword>
<evidence type="ECO:0000256" key="4">
    <source>
        <dbReference type="ARBA" id="ARBA00022692"/>
    </source>
</evidence>
<dbReference type="OrthoDB" id="466272at2"/>
<evidence type="ECO:0000313" key="15">
    <source>
        <dbReference type="EMBL" id="SDH77739.1"/>
    </source>
</evidence>
<evidence type="ECO:0000256" key="11">
    <source>
        <dbReference type="ARBA" id="ARBA00025614"/>
    </source>
</evidence>
<proteinExistence type="inferred from homology"/>
<dbReference type="PANTHER" id="PTHR33445:SF2">
    <property type="entry name" value="ATP SYNTHASE SUBUNIT B', CHLOROPLASTIC"/>
    <property type="match status" value="1"/>
</dbReference>
<dbReference type="PANTHER" id="PTHR33445">
    <property type="entry name" value="ATP SYNTHASE SUBUNIT B', CHLOROPLASTIC"/>
    <property type="match status" value="1"/>
</dbReference>
<sequence length="272" mass="29669">MLIDWFTVGAQALNFLILVWLLKRFLYKPIMTAIDTREARIRKERADADAIKADAETARDTFQKMTADFEQARAGLLQQATDDATAERQRLMAEAHSAADALAAQRAKALQTEAQALATSITDRAWDEVFAVARKTLNDLADVRLEDRICDTFVHRIQASGDQPDSALSTAIRGTSEPIPVRSAFDLSPEQHAAIRSALHDTFSTDAELTFETAPRLIAGIELTAGGQKLAWSISDYLSSLKASVGETFSARDASQAGPTADADRTQEKVSA</sequence>
<dbReference type="GO" id="GO:0046961">
    <property type="term" value="F:proton-transporting ATPase activity, rotational mechanism"/>
    <property type="evidence" value="ECO:0007669"/>
    <property type="project" value="TreeGrafter"/>
</dbReference>
<gene>
    <name evidence="13" type="primary">atpF</name>
    <name evidence="15" type="ORF">SAMN05421742_11244</name>
</gene>
<dbReference type="EMBL" id="FNCV01000012">
    <property type="protein sequence ID" value="SDH77739.1"/>
    <property type="molecule type" value="Genomic_DNA"/>
</dbReference>
<evidence type="ECO:0000256" key="13">
    <source>
        <dbReference type="HAMAP-Rule" id="MF_01398"/>
    </source>
</evidence>
<comment type="subunit">
    <text evidence="13">F-type ATPases have 2 components, F(1) - the catalytic core - and F(0) - the membrane proton channel. F(1) has five subunits: alpha(3), beta(3), gamma(1), delta(1), epsilon(1). F(0) has three main subunits: a(1), b(2) and c(10-14). The alpha and beta chains form an alternating ring which encloses part of the gamma chain. F(1) is attached to F(0) by a central stalk formed by the gamma and epsilon chains, while a peripheral stalk is formed by the delta and b chains.</text>
</comment>
<evidence type="ECO:0000313" key="16">
    <source>
        <dbReference type="Proteomes" id="UP000217076"/>
    </source>
</evidence>
<comment type="subcellular location">
    <subcellularLocation>
        <location evidence="13">Cell membrane</location>
        <topology evidence="13">Single-pass membrane protein</topology>
    </subcellularLocation>
    <subcellularLocation>
        <location evidence="12">Endomembrane system</location>
        <topology evidence="12">Single-pass membrane protein</topology>
    </subcellularLocation>
</comment>
<evidence type="ECO:0000256" key="14">
    <source>
        <dbReference type="SAM" id="MobiDB-lite"/>
    </source>
</evidence>
<accession>A0A1G8F6U9</accession>
<keyword evidence="6 13" id="KW-1133">Transmembrane helix</keyword>
<keyword evidence="8 13" id="KW-0472">Membrane</keyword>
<dbReference type="NCBIfam" id="TIGR03321">
    <property type="entry name" value="alt_F1F0_F0_B"/>
    <property type="match status" value="1"/>
</dbReference>
<dbReference type="InterPro" id="IPR002146">
    <property type="entry name" value="ATP_synth_b/b'su_bac/chlpt"/>
</dbReference>
<dbReference type="GO" id="GO:0005886">
    <property type="term" value="C:plasma membrane"/>
    <property type="evidence" value="ECO:0007669"/>
    <property type="project" value="UniProtKB-SubCell"/>
</dbReference>
<dbReference type="HAMAP" id="MF_01398">
    <property type="entry name" value="ATP_synth_b_bprime"/>
    <property type="match status" value="1"/>
</dbReference>